<dbReference type="STRING" id="742152.A0A2H3JFN0"/>
<feature type="transmembrane region" description="Helical" evidence="2">
    <location>
        <begin position="798"/>
        <end position="819"/>
    </location>
</feature>
<dbReference type="AlphaFoldDB" id="A0A2H3JFN0"/>
<proteinExistence type="predicted"/>
<feature type="region of interest" description="Disordered" evidence="1">
    <location>
        <begin position="96"/>
        <end position="180"/>
    </location>
</feature>
<feature type="region of interest" description="Disordered" evidence="1">
    <location>
        <begin position="232"/>
        <end position="278"/>
    </location>
</feature>
<dbReference type="Proteomes" id="UP000218811">
    <property type="component" value="Unassembled WGS sequence"/>
</dbReference>
<feature type="compositionally biased region" description="Pro residues" evidence="1">
    <location>
        <begin position="413"/>
        <end position="423"/>
    </location>
</feature>
<keyword evidence="2" id="KW-0472">Membrane</keyword>
<dbReference type="OrthoDB" id="3245306at2759"/>
<evidence type="ECO:0000256" key="2">
    <source>
        <dbReference type="SAM" id="Phobius"/>
    </source>
</evidence>
<feature type="transmembrane region" description="Helical" evidence="2">
    <location>
        <begin position="850"/>
        <end position="869"/>
    </location>
</feature>
<feature type="transmembrane region" description="Helical" evidence="2">
    <location>
        <begin position="725"/>
        <end position="746"/>
    </location>
</feature>
<reference evidence="3 4" key="1">
    <citation type="journal article" date="2012" name="Science">
        <title>The Paleozoic origin of enzymatic lignin decomposition reconstructed from 31 fungal genomes.</title>
        <authorList>
            <person name="Floudas D."/>
            <person name="Binder M."/>
            <person name="Riley R."/>
            <person name="Barry K."/>
            <person name="Blanchette R.A."/>
            <person name="Henrissat B."/>
            <person name="Martinez A.T."/>
            <person name="Otillar R."/>
            <person name="Spatafora J.W."/>
            <person name="Yadav J.S."/>
            <person name="Aerts A."/>
            <person name="Benoit I."/>
            <person name="Boyd A."/>
            <person name="Carlson A."/>
            <person name="Copeland A."/>
            <person name="Coutinho P.M."/>
            <person name="de Vries R.P."/>
            <person name="Ferreira P."/>
            <person name="Findley K."/>
            <person name="Foster B."/>
            <person name="Gaskell J."/>
            <person name="Glotzer D."/>
            <person name="Gorecki P."/>
            <person name="Heitman J."/>
            <person name="Hesse C."/>
            <person name="Hori C."/>
            <person name="Igarashi K."/>
            <person name="Jurgens J.A."/>
            <person name="Kallen N."/>
            <person name="Kersten P."/>
            <person name="Kohler A."/>
            <person name="Kuees U."/>
            <person name="Kumar T.K.A."/>
            <person name="Kuo A."/>
            <person name="LaButti K."/>
            <person name="Larrondo L.F."/>
            <person name="Lindquist E."/>
            <person name="Ling A."/>
            <person name="Lombard V."/>
            <person name="Lucas S."/>
            <person name="Lundell T."/>
            <person name="Martin R."/>
            <person name="McLaughlin D.J."/>
            <person name="Morgenstern I."/>
            <person name="Morin E."/>
            <person name="Murat C."/>
            <person name="Nagy L.G."/>
            <person name="Nolan M."/>
            <person name="Ohm R.A."/>
            <person name="Patyshakuliyeva A."/>
            <person name="Rokas A."/>
            <person name="Ruiz-Duenas F.J."/>
            <person name="Sabat G."/>
            <person name="Salamov A."/>
            <person name="Samejima M."/>
            <person name="Schmutz J."/>
            <person name="Slot J.C."/>
            <person name="St John F."/>
            <person name="Stenlid J."/>
            <person name="Sun H."/>
            <person name="Sun S."/>
            <person name="Syed K."/>
            <person name="Tsang A."/>
            <person name="Wiebenga A."/>
            <person name="Young D."/>
            <person name="Pisabarro A."/>
            <person name="Eastwood D.C."/>
            <person name="Martin F."/>
            <person name="Cullen D."/>
            <person name="Grigoriev I.V."/>
            <person name="Hibbett D.S."/>
        </authorList>
    </citation>
    <scope>NUCLEOTIDE SEQUENCE [LARGE SCALE GENOMIC DNA]</scope>
    <source>
        <strain evidence="3 4">MD-104</strain>
    </source>
</reference>
<feature type="compositionally biased region" description="Polar residues" evidence="1">
    <location>
        <begin position="337"/>
        <end position="346"/>
    </location>
</feature>
<feature type="compositionally biased region" description="Pro residues" evidence="1">
    <location>
        <begin position="102"/>
        <end position="118"/>
    </location>
</feature>
<feature type="region of interest" description="Disordered" evidence="1">
    <location>
        <begin position="398"/>
        <end position="479"/>
    </location>
</feature>
<dbReference type="EMBL" id="KB468113">
    <property type="protein sequence ID" value="PCH40711.1"/>
    <property type="molecule type" value="Genomic_DNA"/>
</dbReference>
<evidence type="ECO:0000313" key="3">
    <source>
        <dbReference type="EMBL" id="PCH40711.1"/>
    </source>
</evidence>
<accession>A0A2H3JFN0</accession>
<feature type="compositionally biased region" description="Polar residues" evidence="1">
    <location>
        <begin position="237"/>
        <end position="252"/>
    </location>
</feature>
<feature type="compositionally biased region" description="Low complexity" evidence="1">
    <location>
        <begin position="325"/>
        <end position="336"/>
    </location>
</feature>
<feature type="compositionally biased region" description="Polar residues" evidence="1">
    <location>
        <begin position="13"/>
        <end position="22"/>
    </location>
</feature>
<protein>
    <submittedName>
        <fullName evidence="3">Uncharacterized protein</fullName>
    </submittedName>
</protein>
<feature type="compositionally biased region" description="Polar residues" evidence="1">
    <location>
        <begin position="315"/>
        <end position="324"/>
    </location>
</feature>
<feature type="compositionally biased region" description="Low complexity" evidence="1">
    <location>
        <begin position="465"/>
        <end position="476"/>
    </location>
</feature>
<keyword evidence="4" id="KW-1185">Reference proteome</keyword>
<feature type="region of interest" description="Disordered" evidence="1">
    <location>
        <begin position="290"/>
        <end position="382"/>
    </location>
</feature>
<name>A0A2H3JFN0_WOLCO</name>
<feature type="transmembrane region" description="Helical" evidence="2">
    <location>
        <begin position="766"/>
        <end position="791"/>
    </location>
</feature>
<organism evidence="3 4">
    <name type="scientific">Wolfiporia cocos (strain MD-104)</name>
    <name type="common">Brown rot fungus</name>
    <dbReference type="NCBI Taxonomy" id="742152"/>
    <lineage>
        <taxon>Eukaryota</taxon>
        <taxon>Fungi</taxon>
        <taxon>Dikarya</taxon>
        <taxon>Basidiomycota</taxon>
        <taxon>Agaricomycotina</taxon>
        <taxon>Agaricomycetes</taxon>
        <taxon>Polyporales</taxon>
        <taxon>Phaeolaceae</taxon>
        <taxon>Wolfiporia</taxon>
    </lineage>
</organism>
<sequence>MSTPPDTPDAASSVRSSSPNKTFKSRVGSMMRRTSTGLPFKTGSPGKRSASKSRESLHVNPSDGPSTSSLEHTIPSPVAESARELVDDIQTALTSFSSIPFVPAPANDPIPEPRPESPPGRVFNSELVRSSPEDIPPDLPSAAASRAATPQQFDLTSKAASIASSERRSEPAPAKVEAGGGVATTTAAKAPAAVISMPDSEIVAPPGIIRSPLAKPQAVVTEKKGADYFTVTDEHASGSNASRSSLGTQDVAQQRPLPAGAPSIIVAAAQREPVTPPRPVETEAMVWGAERFTVSPKQSLSSLPGRDSIRDNDRLSQPSHSIRLSTKGSKSSMSTSYGQVVISTTGKYAGATDERRGRSPGPNVRIPNDDPFGDPPVGNAPTDLPSKMKKVALSPIESVDTPLPDAGGRDALLPPPISFPLPPQRNVITSRSVRQERLAYNVGERPGSGDQVQAQSDERSPLLRSAASPQYASSPSNGARLSQLFPMEQALTGSSRVIESLGWQQHSLPDSSFYYAHPELRIVTDLDLRDLLKMQAVTAYVEKTLRKEVMMPFPDWELWLREDESSQVGFQAIKLWVNHRTRLLAFDPPPTITGNSLPDNITDDDRLDMEYRYWAFLEAHPSHAPLMPEARNDALEALTWAYTDCVLPASRNDSPTPPFAPQECQELMTLLRSIDGGEMTPLVQTRIIARVRLRVAEWKQHYYRPNRALPQDATKEMRRPRRRGAFLRLIAEILVSCICLGIPNLLNRSQYRIDEEGGLQSAGSMLVIGACACLVATIILSASVTFVSLYGMDDMAQLAGLLAILFSAASMISTVVALFRYKSEAERPTIHFRGEGIILSRRSVVMSLPLVFLAYAIAAFIAGVALYMLHDTTVTPSRFLPRLPFITYAHWAIPGLWH</sequence>
<evidence type="ECO:0000313" key="4">
    <source>
        <dbReference type="Proteomes" id="UP000218811"/>
    </source>
</evidence>
<evidence type="ECO:0000256" key="1">
    <source>
        <dbReference type="SAM" id="MobiDB-lite"/>
    </source>
</evidence>
<keyword evidence="2" id="KW-1133">Transmembrane helix</keyword>
<keyword evidence="2" id="KW-0812">Transmembrane</keyword>
<feature type="region of interest" description="Disordered" evidence="1">
    <location>
        <begin position="1"/>
        <end position="81"/>
    </location>
</feature>
<gene>
    <name evidence="3" type="ORF">WOLCODRAFT_136952</name>
</gene>
<feature type="compositionally biased region" description="Low complexity" evidence="1">
    <location>
        <begin position="171"/>
        <end position="180"/>
    </location>
</feature>